<sequence length="729" mass="85810">MGYCFTDEQENVRIYCSDKETVLENCNKRCTNADNYLEGIIPMQKTFPSEQHARDESEMSYASSVAASLPDEIQDLLDFSSDDSIADPNFVPAQDEKYDSFAADSDIVERKKRRANSEEDINNTAVDKYNLDGQVHEKVKKRTNKETRKMRQERREKRNFGKAYVTRTGKEIKEKTMQELKLCRNKCKEKIKDEVRLQLFKEFWEMGSYNRRLEYIAALMDVKEKSSMRIRCSDPSKQRYRQHTIIYHFPLHGVRSVACKDCFMKTYNISKKFIEVIVAKKCSQISGVMTLDQRGYHENRKKVSDDEKIRARDHILSIPLYESHYTRRQSSRKYLPSNYTLTAIYEAYKKIYPDNFINRKMYENIFHSLNITIKKPKKDTCGKCDKLKMKITMCKNEDEIKLLKEELNEHHLQADQGYKNKEDDKFLTKDNAKMKTITFDLQQCLPIPDLHSSESFYKRQLWTFNLTVHDCDNSQAHCYLWHESLAKRGGNEISSCLYQYLTKDLDPKVEHVIMYSDCCPGQNKNRFITAACLTALQCSANLKIIEHKFLIPGHTHMECDTDHSLIEKKKKKFSSQIEHPHDWAQLIRQVGSKRQFLVTEMQRSAFLNFGGLFNSVLVNRKTDTQNNKINWRQYRWLRYEKSNQFQYKLSFDKEEPFKTVDLEKRGKAAINLLPKEAYNKPVPITIEKKKHLMDLLPYISESLWDFYKNLPTDKDLADVLPDSSTSDDD</sequence>
<dbReference type="PANTHER" id="PTHR10773">
    <property type="entry name" value="DNA-DIRECTED RNA POLYMERASES I, II, AND III SUBUNIT RPABC2"/>
    <property type="match status" value="1"/>
</dbReference>
<dbReference type="InterPro" id="IPR057191">
    <property type="entry name" value="DUF7869"/>
</dbReference>
<dbReference type="GeneID" id="126890705"/>
<dbReference type="PANTHER" id="PTHR10773:SF19">
    <property type="match status" value="1"/>
</dbReference>
<dbReference type="RefSeq" id="XP_050515824.1">
    <property type="nucleotide sequence ID" value="XM_050659867.1"/>
</dbReference>
<evidence type="ECO:0000313" key="2">
    <source>
        <dbReference type="EnsemblMetazoa" id="XP_050515824.1"/>
    </source>
</evidence>
<proteinExistence type="predicted"/>
<dbReference type="EnsemblMetazoa" id="XM_050659867.1">
    <property type="protein sequence ID" value="XP_050515824.1"/>
    <property type="gene ID" value="LOC126890705"/>
</dbReference>
<evidence type="ECO:0000259" key="1">
    <source>
        <dbReference type="Pfam" id="PF25273"/>
    </source>
</evidence>
<feature type="domain" description="DUF7869" evidence="1">
    <location>
        <begin position="474"/>
        <end position="572"/>
    </location>
</feature>
<dbReference type="Pfam" id="PF25273">
    <property type="entry name" value="DUF7869"/>
    <property type="match status" value="1"/>
</dbReference>
<keyword evidence="3" id="KW-1185">Reference proteome</keyword>
<evidence type="ECO:0000313" key="3">
    <source>
        <dbReference type="Proteomes" id="UP001652700"/>
    </source>
</evidence>
<protein>
    <recommendedName>
        <fullName evidence="1">DUF7869 domain-containing protein</fullName>
    </recommendedName>
</protein>
<reference evidence="2" key="1">
    <citation type="submission" date="2025-05" db="UniProtKB">
        <authorList>
            <consortium name="EnsemblMetazoa"/>
        </authorList>
    </citation>
    <scope>IDENTIFICATION</scope>
</reference>
<name>A0ABM5L057_DIAVI</name>
<accession>A0ABM5L057</accession>
<dbReference type="Proteomes" id="UP001652700">
    <property type="component" value="Unplaced"/>
</dbReference>
<organism evidence="2 3">
    <name type="scientific">Diabrotica virgifera virgifera</name>
    <name type="common">western corn rootworm</name>
    <dbReference type="NCBI Taxonomy" id="50390"/>
    <lineage>
        <taxon>Eukaryota</taxon>
        <taxon>Metazoa</taxon>
        <taxon>Ecdysozoa</taxon>
        <taxon>Arthropoda</taxon>
        <taxon>Hexapoda</taxon>
        <taxon>Insecta</taxon>
        <taxon>Pterygota</taxon>
        <taxon>Neoptera</taxon>
        <taxon>Endopterygota</taxon>
        <taxon>Coleoptera</taxon>
        <taxon>Polyphaga</taxon>
        <taxon>Cucujiformia</taxon>
        <taxon>Chrysomeloidea</taxon>
        <taxon>Chrysomelidae</taxon>
        <taxon>Galerucinae</taxon>
        <taxon>Diabroticina</taxon>
        <taxon>Diabroticites</taxon>
        <taxon>Diabrotica</taxon>
    </lineage>
</organism>